<protein>
    <submittedName>
        <fullName evidence="2">STAS domain-containing protein</fullName>
    </submittedName>
</protein>
<organism evidence="2 3">
    <name type="scientific">Streptomyces thermolineatus</name>
    <dbReference type="NCBI Taxonomy" id="44033"/>
    <lineage>
        <taxon>Bacteria</taxon>
        <taxon>Bacillati</taxon>
        <taxon>Actinomycetota</taxon>
        <taxon>Actinomycetes</taxon>
        <taxon>Kitasatosporales</taxon>
        <taxon>Streptomycetaceae</taxon>
        <taxon>Streptomyces</taxon>
    </lineage>
</organism>
<dbReference type="EMBL" id="BAAATA010000022">
    <property type="protein sequence ID" value="GAA2496941.1"/>
    <property type="molecule type" value="Genomic_DNA"/>
</dbReference>
<sequence length="124" mass="12785">MNGAVDRPLDITVDRSRPGTVVLVLTGDCDYETAGGLRDAAEEVLRLRPAPRSLTVDLGGVGLCDSSGLSAIVSVWQLTGKAGVSLRLIGIGDRLMNVMEITGLDGVLADALVPDPEAAGRSAN</sequence>
<dbReference type="Proteomes" id="UP001501358">
    <property type="component" value="Unassembled WGS sequence"/>
</dbReference>
<evidence type="ECO:0000313" key="2">
    <source>
        <dbReference type="EMBL" id="GAA2496941.1"/>
    </source>
</evidence>
<dbReference type="SUPFAM" id="SSF52091">
    <property type="entry name" value="SpoIIaa-like"/>
    <property type="match status" value="1"/>
</dbReference>
<dbReference type="CDD" id="cd07043">
    <property type="entry name" value="STAS_anti-anti-sigma_factors"/>
    <property type="match status" value="1"/>
</dbReference>
<reference evidence="3" key="1">
    <citation type="journal article" date="2019" name="Int. J. Syst. Evol. Microbiol.">
        <title>The Global Catalogue of Microorganisms (GCM) 10K type strain sequencing project: providing services to taxonomists for standard genome sequencing and annotation.</title>
        <authorList>
            <consortium name="The Broad Institute Genomics Platform"/>
            <consortium name="The Broad Institute Genome Sequencing Center for Infectious Disease"/>
            <person name="Wu L."/>
            <person name="Ma J."/>
        </authorList>
    </citation>
    <scope>NUCLEOTIDE SEQUENCE [LARGE SCALE GENOMIC DNA]</scope>
    <source>
        <strain evidence="3">JCM 6307</strain>
    </source>
</reference>
<proteinExistence type="predicted"/>
<accession>A0ABP5ZG17</accession>
<dbReference type="Pfam" id="PF13466">
    <property type="entry name" value="STAS_2"/>
    <property type="match status" value="1"/>
</dbReference>
<dbReference type="InterPro" id="IPR058548">
    <property type="entry name" value="MlaB-like_STAS"/>
</dbReference>
<dbReference type="RefSeq" id="WP_344384281.1">
    <property type="nucleotide sequence ID" value="NZ_BAAATA010000022.1"/>
</dbReference>
<comment type="caution">
    <text evidence="2">The sequence shown here is derived from an EMBL/GenBank/DDBJ whole genome shotgun (WGS) entry which is preliminary data.</text>
</comment>
<keyword evidence="3" id="KW-1185">Reference proteome</keyword>
<evidence type="ECO:0000259" key="1">
    <source>
        <dbReference type="PROSITE" id="PS50801"/>
    </source>
</evidence>
<gene>
    <name evidence="2" type="ORF">GCM10010406_36680</name>
</gene>
<dbReference type="InterPro" id="IPR036513">
    <property type="entry name" value="STAS_dom_sf"/>
</dbReference>
<feature type="domain" description="STAS" evidence="1">
    <location>
        <begin position="18"/>
        <end position="124"/>
    </location>
</feature>
<dbReference type="Gene3D" id="3.30.750.24">
    <property type="entry name" value="STAS domain"/>
    <property type="match status" value="1"/>
</dbReference>
<evidence type="ECO:0000313" key="3">
    <source>
        <dbReference type="Proteomes" id="UP001501358"/>
    </source>
</evidence>
<dbReference type="PROSITE" id="PS50801">
    <property type="entry name" value="STAS"/>
    <property type="match status" value="1"/>
</dbReference>
<name>A0ABP5ZG17_9ACTN</name>
<dbReference type="InterPro" id="IPR002645">
    <property type="entry name" value="STAS_dom"/>
</dbReference>